<dbReference type="InterPro" id="IPR050148">
    <property type="entry name" value="Terpene_synthase-like"/>
</dbReference>
<evidence type="ECO:0000313" key="5">
    <source>
        <dbReference type="Proteomes" id="UP000886595"/>
    </source>
</evidence>
<proteinExistence type="predicted"/>
<dbReference type="Gene3D" id="1.10.600.10">
    <property type="entry name" value="Farnesyl Diphosphate Synthase"/>
    <property type="match status" value="1"/>
</dbReference>
<dbReference type="Pfam" id="PF03936">
    <property type="entry name" value="Terpene_synth_C"/>
    <property type="match status" value="1"/>
</dbReference>
<dbReference type="SUPFAM" id="SSF48576">
    <property type="entry name" value="Terpenoid synthases"/>
    <property type="match status" value="1"/>
</dbReference>
<dbReference type="InterPro" id="IPR005630">
    <property type="entry name" value="Terpene_synthase_metal-bd"/>
</dbReference>
<accession>A0A8X7UYN3</accession>
<dbReference type="InterPro" id="IPR036965">
    <property type="entry name" value="Terpene_synth_N_sf"/>
</dbReference>
<dbReference type="PANTHER" id="PTHR31225:SF164">
    <property type="entry name" value="TRICYCLENE SYNTHASE, CHLOROPLASTIC"/>
    <property type="match status" value="1"/>
</dbReference>
<dbReference type="AlphaFoldDB" id="A0A8X7UYN3"/>
<sequence>MEAHHIFQQNRILSCKTTSDFLQHNNSDFVDTHSNKNCESFGVGEMVAQALDMPYHWRMRRLATRSYINLYGMKPNKNPVLVELAKLDFNIVQAVYQEELKYVSSAFPNRGLANQLHFSRDRIVENYFWTIGQIQEPQFGYVRRIMAKLYTLLTTIDDIYDICGTLEELQLFTAAFASWDVNRLDELPMYNEVNSIGCDILRNKNINVIPFLRKSWADVSNAFLVEAIWYKRGHKPNTEEYMQNAWKSIGVPTICVHFYCVFSDQLSVQVLETFHLQDVVRCSAFVVRLANDLVTSQEELERGDVLKSNQCYMNETGASQEKACVHVRQIINDMWDEMNYEKTKCRSLLIPQDFEESVMNLARMSQCMYQYGDGHGSPEKAKIVDSVMSLLFNPIILD</sequence>
<dbReference type="GO" id="GO:0010333">
    <property type="term" value="F:terpene synthase activity"/>
    <property type="evidence" value="ECO:0007669"/>
    <property type="project" value="InterPro"/>
</dbReference>
<dbReference type="Gene3D" id="1.50.10.130">
    <property type="entry name" value="Terpene synthase, N-terminal domain"/>
    <property type="match status" value="1"/>
</dbReference>
<gene>
    <name evidence="4" type="ORF">Bca52824_042351</name>
</gene>
<keyword evidence="5" id="KW-1185">Reference proteome</keyword>
<evidence type="ECO:0000256" key="1">
    <source>
        <dbReference type="ARBA" id="ARBA00022723"/>
    </source>
</evidence>
<reference evidence="4 5" key="1">
    <citation type="submission" date="2020-02" db="EMBL/GenBank/DDBJ databases">
        <authorList>
            <person name="Ma Q."/>
            <person name="Huang Y."/>
            <person name="Song X."/>
            <person name="Pei D."/>
        </authorList>
    </citation>
    <scope>NUCLEOTIDE SEQUENCE [LARGE SCALE GENOMIC DNA]</scope>
    <source>
        <strain evidence="4">Sxm20200214</strain>
        <tissue evidence="4">Leaf</tissue>
    </source>
</reference>
<dbReference type="OrthoDB" id="1936865at2759"/>
<dbReference type="SFLD" id="SFLDG01019">
    <property type="entry name" value="Terpene_Cyclase_Like_1_C_Termi"/>
    <property type="match status" value="1"/>
</dbReference>
<evidence type="ECO:0000259" key="3">
    <source>
        <dbReference type="Pfam" id="PF03936"/>
    </source>
</evidence>
<evidence type="ECO:0000256" key="2">
    <source>
        <dbReference type="ARBA" id="ARBA00023211"/>
    </source>
</evidence>
<dbReference type="Proteomes" id="UP000886595">
    <property type="component" value="Unassembled WGS sequence"/>
</dbReference>
<comment type="caution">
    <text evidence="4">The sequence shown here is derived from an EMBL/GenBank/DDBJ whole genome shotgun (WGS) entry which is preliminary data.</text>
</comment>
<dbReference type="EMBL" id="JAAMPC010000009">
    <property type="protein sequence ID" value="KAG2295682.1"/>
    <property type="molecule type" value="Genomic_DNA"/>
</dbReference>
<dbReference type="PANTHER" id="PTHR31225">
    <property type="entry name" value="OS04G0344100 PROTEIN-RELATED"/>
    <property type="match status" value="1"/>
</dbReference>
<dbReference type="FunFam" id="1.10.600.10:FF:000007">
    <property type="entry name" value="Isoprene synthase, chloroplastic"/>
    <property type="match status" value="1"/>
</dbReference>
<dbReference type="SUPFAM" id="SSF48239">
    <property type="entry name" value="Terpenoid cyclases/Protein prenyltransferases"/>
    <property type="match status" value="1"/>
</dbReference>
<dbReference type="InterPro" id="IPR008930">
    <property type="entry name" value="Terpenoid_cyclase/PrenylTrfase"/>
</dbReference>
<name>A0A8X7UYN3_BRACI</name>
<dbReference type="InterPro" id="IPR034741">
    <property type="entry name" value="Terpene_cyclase-like_1_C"/>
</dbReference>
<dbReference type="SFLD" id="SFLDS00005">
    <property type="entry name" value="Isoprenoid_Synthase_Type_I"/>
    <property type="match status" value="1"/>
</dbReference>
<protein>
    <recommendedName>
        <fullName evidence="3">Terpene synthase metal-binding domain-containing protein</fullName>
    </recommendedName>
</protein>
<dbReference type="GO" id="GO:0000287">
    <property type="term" value="F:magnesium ion binding"/>
    <property type="evidence" value="ECO:0007669"/>
    <property type="project" value="InterPro"/>
</dbReference>
<dbReference type="InterPro" id="IPR008949">
    <property type="entry name" value="Isoprenoid_synthase_dom_sf"/>
</dbReference>
<organism evidence="4 5">
    <name type="scientific">Brassica carinata</name>
    <name type="common">Ethiopian mustard</name>
    <name type="synonym">Abyssinian cabbage</name>
    <dbReference type="NCBI Taxonomy" id="52824"/>
    <lineage>
        <taxon>Eukaryota</taxon>
        <taxon>Viridiplantae</taxon>
        <taxon>Streptophyta</taxon>
        <taxon>Embryophyta</taxon>
        <taxon>Tracheophyta</taxon>
        <taxon>Spermatophyta</taxon>
        <taxon>Magnoliopsida</taxon>
        <taxon>eudicotyledons</taxon>
        <taxon>Gunneridae</taxon>
        <taxon>Pentapetalae</taxon>
        <taxon>rosids</taxon>
        <taxon>malvids</taxon>
        <taxon>Brassicales</taxon>
        <taxon>Brassicaceae</taxon>
        <taxon>Brassiceae</taxon>
        <taxon>Brassica</taxon>
    </lineage>
</organism>
<keyword evidence="1" id="KW-0479">Metal-binding</keyword>
<feature type="domain" description="Terpene synthase metal-binding" evidence="3">
    <location>
        <begin position="111"/>
        <end position="336"/>
    </location>
</feature>
<evidence type="ECO:0000313" key="4">
    <source>
        <dbReference type="EMBL" id="KAG2295682.1"/>
    </source>
</evidence>
<keyword evidence="2" id="KW-0464">Manganese</keyword>
<dbReference type="GO" id="GO:0016114">
    <property type="term" value="P:terpenoid biosynthetic process"/>
    <property type="evidence" value="ECO:0007669"/>
    <property type="project" value="InterPro"/>
</dbReference>